<dbReference type="FunCoup" id="A0A402D435">
    <property type="interactions" value="86"/>
</dbReference>
<dbReference type="PANTHER" id="PTHR43685">
    <property type="entry name" value="GLYCOSYLTRANSFERASE"/>
    <property type="match status" value="1"/>
</dbReference>
<dbReference type="RefSeq" id="WP_165864575.1">
    <property type="nucleotide sequence ID" value="NZ_AP025739.1"/>
</dbReference>
<dbReference type="InterPro" id="IPR001173">
    <property type="entry name" value="Glyco_trans_2-like"/>
</dbReference>
<dbReference type="Gene3D" id="3.90.550.10">
    <property type="entry name" value="Spore Coat Polysaccharide Biosynthesis Protein SpsA, Chain A"/>
    <property type="match status" value="1"/>
</dbReference>
<name>A0A402D435_9BACT</name>
<dbReference type="Proteomes" id="UP000287394">
    <property type="component" value="Chromosome"/>
</dbReference>
<protein>
    <submittedName>
        <fullName evidence="1">Uncharacterized protein</fullName>
    </submittedName>
</protein>
<dbReference type="InterPro" id="IPR050834">
    <property type="entry name" value="Glycosyltransf_2"/>
</dbReference>
<dbReference type="SUPFAM" id="SSF53448">
    <property type="entry name" value="Nucleotide-diphospho-sugar transferases"/>
    <property type="match status" value="1"/>
</dbReference>
<dbReference type="InterPro" id="IPR029044">
    <property type="entry name" value="Nucleotide-diphossugar_trans"/>
</dbReference>
<dbReference type="AlphaFoldDB" id="A0A402D435"/>
<organism evidence="1 2">
    <name type="scientific">Capsulimonas corticalis</name>
    <dbReference type="NCBI Taxonomy" id="2219043"/>
    <lineage>
        <taxon>Bacteria</taxon>
        <taxon>Bacillati</taxon>
        <taxon>Armatimonadota</taxon>
        <taxon>Armatimonadia</taxon>
        <taxon>Capsulimonadales</taxon>
        <taxon>Capsulimonadaceae</taxon>
        <taxon>Capsulimonas</taxon>
    </lineage>
</organism>
<accession>A0A402D435</accession>
<evidence type="ECO:0000313" key="1">
    <source>
        <dbReference type="EMBL" id="BDI31151.1"/>
    </source>
</evidence>
<reference evidence="1 2" key="1">
    <citation type="journal article" date="2019" name="Int. J. Syst. Evol. Microbiol.">
        <title>Capsulimonas corticalis gen. nov., sp. nov., an aerobic capsulated bacterium, of a novel bacterial order, Capsulimonadales ord. nov., of the class Armatimonadia of the phylum Armatimonadetes.</title>
        <authorList>
            <person name="Li J."/>
            <person name="Kudo C."/>
            <person name="Tonouchi A."/>
        </authorList>
    </citation>
    <scope>NUCLEOTIDE SEQUENCE [LARGE SCALE GENOMIC DNA]</scope>
    <source>
        <strain evidence="1 2">AX-7</strain>
    </source>
</reference>
<dbReference type="EMBL" id="AP025739">
    <property type="protein sequence ID" value="BDI31151.1"/>
    <property type="molecule type" value="Genomic_DNA"/>
</dbReference>
<sequence length="340" mass="38958">MADSNADLVSVIIPTYNRSALLLQAVASVRQQTWPHVQIIVADDGSDDNTAEIMSRATDVLYVRQEHRGQGAARNLGLRHADGAFICSLDSDDLWDPDFLESSLRALRTLKADFVFSNWKGQTADGESFVSNFEEIYGWRHYRETELKGWLIMEPEQARAIYVDACISPSSSFLLPRELLENGWAEDLKIADDWDLLLGLVLSKPRRVAVSSHPRWRKRVFGDNICDQRSSKDVKRYLCVHDFHILLKRFAPMMSASERSWYYARLAFYQLVLARWELAERNIAVVPGLLIRAIGCMLFAFLLFPGIVLKCVREVRSRKHSTSSQVRRRRQAVLETAKRP</sequence>
<proteinExistence type="predicted"/>
<gene>
    <name evidence="1" type="ORF">CCAX7_32020</name>
</gene>
<dbReference type="KEGG" id="ccot:CCAX7_32020"/>
<evidence type="ECO:0000313" key="2">
    <source>
        <dbReference type="Proteomes" id="UP000287394"/>
    </source>
</evidence>
<dbReference type="Pfam" id="PF00535">
    <property type="entry name" value="Glycos_transf_2"/>
    <property type="match status" value="1"/>
</dbReference>
<dbReference type="CDD" id="cd00761">
    <property type="entry name" value="Glyco_tranf_GTA_type"/>
    <property type="match status" value="1"/>
</dbReference>
<dbReference type="PANTHER" id="PTHR43685:SF2">
    <property type="entry name" value="GLYCOSYLTRANSFERASE 2-LIKE DOMAIN-CONTAINING PROTEIN"/>
    <property type="match status" value="1"/>
</dbReference>
<keyword evidence="2" id="KW-1185">Reference proteome</keyword>